<proteinExistence type="predicted"/>
<dbReference type="InterPro" id="IPR043502">
    <property type="entry name" value="DNA/RNA_pol_sf"/>
</dbReference>
<organism evidence="1 2">
    <name type="scientific">Trichinella nativa</name>
    <dbReference type="NCBI Taxonomy" id="6335"/>
    <lineage>
        <taxon>Eukaryota</taxon>
        <taxon>Metazoa</taxon>
        <taxon>Ecdysozoa</taxon>
        <taxon>Nematoda</taxon>
        <taxon>Enoplea</taxon>
        <taxon>Dorylaimia</taxon>
        <taxon>Trichinellida</taxon>
        <taxon>Trichinellidae</taxon>
        <taxon>Trichinella</taxon>
    </lineage>
</organism>
<keyword evidence="2" id="KW-1185">Reference proteome</keyword>
<dbReference type="STRING" id="6335.A0A0V1KV09"/>
<evidence type="ECO:0000313" key="1">
    <source>
        <dbReference type="EMBL" id="KRZ51156.1"/>
    </source>
</evidence>
<dbReference type="EMBL" id="JYDW01000236">
    <property type="protein sequence ID" value="KRZ51156.1"/>
    <property type="molecule type" value="Genomic_DNA"/>
</dbReference>
<reference evidence="1 2" key="1">
    <citation type="submission" date="2015-05" db="EMBL/GenBank/DDBJ databases">
        <title>Evolution of Trichinella species and genotypes.</title>
        <authorList>
            <person name="Korhonen P.K."/>
            <person name="Edoardo P."/>
            <person name="Giuseppe L.R."/>
            <person name="Gasser R.B."/>
        </authorList>
    </citation>
    <scope>NUCLEOTIDE SEQUENCE [LARGE SCALE GENOMIC DNA]</scope>
    <source>
        <strain evidence="1">ISS10</strain>
    </source>
</reference>
<dbReference type="Gene3D" id="3.10.10.10">
    <property type="entry name" value="HIV Type 1 Reverse Transcriptase, subunit A, domain 1"/>
    <property type="match status" value="1"/>
</dbReference>
<dbReference type="OrthoDB" id="10066870at2759"/>
<dbReference type="SUPFAM" id="SSF56672">
    <property type="entry name" value="DNA/RNA polymerases"/>
    <property type="match status" value="1"/>
</dbReference>
<comment type="caution">
    <text evidence="1">The sequence shown here is derived from an EMBL/GenBank/DDBJ whole genome shotgun (WGS) entry which is preliminary data.</text>
</comment>
<protein>
    <submittedName>
        <fullName evidence="1">Uncharacterized protein</fullName>
    </submittedName>
</protein>
<evidence type="ECO:0000313" key="2">
    <source>
        <dbReference type="Proteomes" id="UP000054721"/>
    </source>
</evidence>
<name>A0A0V1KV09_9BILA</name>
<gene>
    <name evidence="1" type="ORF">T02_2450</name>
</gene>
<dbReference type="AlphaFoldDB" id="A0A0V1KV09"/>
<sequence length="108" mass="12405">MATESTDKYQSLPTYFYRHQDAAQTTVKQLEPNIISHAIETTGQRVHCKPRRKEHFNDLLRRGIIRPSNSCWASPLPMVPKQQTAQWRRCGDYRALNRAGLVLTAAPN</sequence>
<dbReference type="Proteomes" id="UP000054721">
    <property type="component" value="Unassembled WGS sequence"/>
</dbReference>
<accession>A0A0V1KV09</accession>